<protein>
    <submittedName>
        <fullName evidence="7">Uncharacterized protein</fullName>
    </submittedName>
</protein>
<sequence>MSTTLMALNPFTIFTYFTLFSILTISCSCFHPKRLNNVSKIQSNSDWSPAGATWYGSPSGAGSDGGACGYTNAVDQPPFSSLIAAAGPSLFKSGKGCGACYQVKCTGNKACSGKPVRVVITDSCPGGPCLSESAHFDLSGTSFGAMAISGQADQLRNAGVLQVQYKRVECNYPGVKLTFHIDSGSNSNYFAALVEYEDGDGDLNRVDLKQALDSESWQPMQQSWGAVWKLDSGSSLVAPFSLKLTGESGQTVVANGVIPAALCLLQYCTCAHVKSLNASIASFQAAVATFYGPPTGAGSDGGACGFTDAVSKPPFNSFISAGNGPLFKEGFGCGSCYQVLCNLGPCSGRPVTVTITDECPGCSGAFHFDLSGTAMGALAKPGQANALRNIGNIPISYQRVPCDYNNWKIGFKVDLGSNPNFLSVNVEFQNGDGDLSLVEFLPARSNQAIRANHVFGATWSININPSAQPAPYSIRLTSGSNKKLTATNVIPVGWQPGRTYWSNVNF</sequence>
<dbReference type="GO" id="GO:0005576">
    <property type="term" value="C:extracellular region"/>
    <property type="evidence" value="ECO:0007669"/>
    <property type="project" value="UniProtKB-SubCell"/>
</dbReference>
<comment type="similarity">
    <text evidence="3">Belongs to the expansin family.</text>
</comment>
<evidence type="ECO:0000313" key="7">
    <source>
        <dbReference type="EMBL" id="KAG5626958.1"/>
    </source>
</evidence>
<feature type="domain" description="Expansin-like CBD" evidence="6">
    <location>
        <begin position="420"/>
        <end position="502"/>
    </location>
</feature>
<dbReference type="PROSITE" id="PS50843">
    <property type="entry name" value="EXPANSIN_CBD"/>
    <property type="match status" value="2"/>
</dbReference>
<dbReference type="PROSITE" id="PS50842">
    <property type="entry name" value="EXPANSIN_EG45"/>
    <property type="match status" value="2"/>
</dbReference>
<reference evidence="7 8" key="1">
    <citation type="submission" date="2020-09" db="EMBL/GenBank/DDBJ databases">
        <title>De no assembly of potato wild relative species, Solanum commersonii.</title>
        <authorList>
            <person name="Cho K."/>
        </authorList>
    </citation>
    <scope>NUCLEOTIDE SEQUENCE [LARGE SCALE GENOMIC DNA]</scope>
    <source>
        <strain evidence="7">LZ3.2</strain>
        <tissue evidence="7">Leaf</tissue>
    </source>
</reference>
<dbReference type="PRINTS" id="PR01225">
    <property type="entry name" value="EXPANSNFAMLY"/>
</dbReference>
<keyword evidence="2" id="KW-0964">Secreted</keyword>
<dbReference type="SMART" id="SM00837">
    <property type="entry name" value="DPBB_1"/>
    <property type="match status" value="2"/>
</dbReference>
<organism evidence="7 8">
    <name type="scientific">Solanum commersonii</name>
    <name type="common">Commerson's wild potato</name>
    <name type="synonym">Commerson's nightshade</name>
    <dbReference type="NCBI Taxonomy" id="4109"/>
    <lineage>
        <taxon>Eukaryota</taxon>
        <taxon>Viridiplantae</taxon>
        <taxon>Streptophyta</taxon>
        <taxon>Embryophyta</taxon>
        <taxon>Tracheophyta</taxon>
        <taxon>Spermatophyta</taxon>
        <taxon>Magnoliopsida</taxon>
        <taxon>eudicotyledons</taxon>
        <taxon>Gunneridae</taxon>
        <taxon>Pentapetalae</taxon>
        <taxon>asterids</taxon>
        <taxon>lamiids</taxon>
        <taxon>Solanales</taxon>
        <taxon>Solanaceae</taxon>
        <taxon>Solanoideae</taxon>
        <taxon>Solaneae</taxon>
        <taxon>Solanum</taxon>
    </lineage>
</organism>
<dbReference type="Gene3D" id="2.60.40.760">
    <property type="entry name" value="Expansin, cellulose-binding-like domain"/>
    <property type="match status" value="2"/>
</dbReference>
<feature type="domain" description="Expansin-like EG45" evidence="5">
    <location>
        <begin position="65"/>
        <end position="175"/>
    </location>
</feature>
<name>A0A9J6AQV9_SOLCO</name>
<dbReference type="InterPro" id="IPR009009">
    <property type="entry name" value="RlpA-like_DPBB"/>
</dbReference>
<feature type="domain" description="Expansin-like EG45" evidence="5">
    <location>
        <begin position="301"/>
        <end position="407"/>
    </location>
</feature>
<evidence type="ECO:0000256" key="3">
    <source>
        <dbReference type="RuleBase" id="RU003460"/>
    </source>
</evidence>
<evidence type="ECO:0000313" key="8">
    <source>
        <dbReference type="Proteomes" id="UP000824120"/>
    </source>
</evidence>
<dbReference type="AlphaFoldDB" id="A0A9J6AQV9"/>
<dbReference type="InterPro" id="IPR007118">
    <property type="entry name" value="Expan_Lol_pI"/>
</dbReference>
<keyword evidence="4" id="KW-0812">Transmembrane</keyword>
<dbReference type="EMBL" id="JACXVP010000002">
    <property type="protein sequence ID" value="KAG5626958.1"/>
    <property type="molecule type" value="Genomic_DNA"/>
</dbReference>
<dbReference type="Pfam" id="PF01357">
    <property type="entry name" value="Expansin_C"/>
    <property type="match status" value="2"/>
</dbReference>
<dbReference type="InterPro" id="IPR036749">
    <property type="entry name" value="Expansin_CBD_sf"/>
</dbReference>
<dbReference type="Proteomes" id="UP000824120">
    <property type="component" value="Chromosome 2"/>
</dbReference>
<feature type="domain" description="Expansin-like CBD" evidence="6">
    <location>
        <begin position="188"/>
        <end position="260"/>
    </location>
</feature>
<dbReference type="InterPro" id="IPR005795">
    <property type="entry name" value="LolPI"/>
</dbReference>
<evidence type="ECO:0000259" key="6">
    <source>
        <dbReference type="PROSITE" id="PS50843"/>
    </source>
</evidence>
<dbReference type="Gene3D" id="2.40.40.10">
    <property type="entry name" value="RlpA-like domain"/>
    <property type="match status" value="2"/>
</dbReference>
<dbReference type="Pfam" id="PF03330">
    <property type="entry name" value="DPBB_1"/>
    <property type="match status" value="2"/>
</dbReference>
<dbReference type="SUPFAM" id="SSF50685">
    <property type="entry name" value="Barwin-like endoglucanases"/>
    <property type="match status" value="2"/>
</dbReference>
<feature type="transmembrane region" description="Helical" evidence="4">
    <location>
        <begin position="12"/>
        <end position="30"/>
    </location>
</feature>
<dbReference type="GO" id="GO:0009653">
    <property type="term" value="P:anatomical structure morphogenesis"/>
    <property type="evidence" value="ECO:0007669"/>
    <property type="project" value="UniProtKB-ARBA"/>
</dbReference>
<comment type="caution">
    <text evidence="7">The sequence shown here is derived from an EMBL/GenBank/DDBJ whole genome shotgun (WGS) entry which is preliminary data.</text>
</comment>
<evidence type="ECO:0000256" key="4">
    <source>
        <dbReference type="SAM" id="Phobius"/>
    </source>
</evidence>
<evidence type="ECO:0000259" key="5">
    <source>
        <dbReference type="PROSITE" id="PS50842"/>
    </source>
</evidence>
<dbReference type="InterPro" id="IPR007117">
    <property type="entry name" value="Expansin_CBD"/>
</dbReference>
<dbReference type="PRINTS" id="PR00829">
    <property type="entry name" value="LOLP1ALLERGN"/>
</dbReference>
<comment type="subcellular location">
    <subcellularLocation>
        <location evidence="1">Secreted</location>
    </subcellularLocation>
</comment>
<dbReference type="InterPro" id="IPR036908">
    <property type="entry name" value="RlpA-like_sf"/>
</dbReference>
<dbReference type="OrthoDB" id="406505at2759"/>
<keyword evidence="8" id="KW-1185">Reference proteome</keyword>
<dbReference type="PANTHER" id="PTHR31692">
    <property type="entry name" value="EXPANSIN-B3"/>
    <property type="match status" value="1"/>
</dbReference>
<proteinExistence type="inferred from homology"/>
<evidence type="ECO:0000256" key="2">
    <source>
        <dbReference type="ARBA" id="ARBA00022525"/>
    </source>
</evidence>
<evidence type="ECO:0000256" key="1">
    <source>
        <dbReference type="ARBA" id="ARBA00004613"/>
    </source>
</evidence>
<dbReference type="InterPro" id="IPR007112">
    <property type="entry name" value="Expansin/allergen_DPBB_dom"/>
</dbReference>
<accession>A0A9J6AQV9</accession>
<gene>
    <name evidence="7" type="ORF">H5410_012176</name>
</gene>
<dbReference type="SUPFAM" id="SSF49590">
    <property type="entry name" value="PHL pollen allergen"/>
    <property type="match status" value="2"/>
</dbReference>
<keyword evidence="4" id="KW-1133">Transmembrane helix</keyword>
<dbReference type="CDD" id="cd22275">
    <property type="entry name" value="DPBB_EXPB_N"/>
    <property type="match status" value="2"/>
</dbReference>
<keyword evidence="4" id="KW-0472">Membrane</keyword>
<dbReference type="PANTHER" id="PTHR31692:SF57">
    <property type="entry name" value="EXPANSIN-B2"/>
    <property type="match status" value="1"/>
</dbReference>